<dbReference type="EMBL" id="GG745381">
    <property type="protein sequence ID" value="KNE72542.1"/>
    <property type="molecule type" value="Genomic_DNA"/>
</dbReference>
<dbReference type="VEuPathDB" id="FungiDB:AMAG_16986"/>
<feature type="region of interest" description="Disordered" evidence="1">
    <location>
        <begin position="665"/>
        <end position="691"/>
    </location>
</feature>
<dbReference type="AlphaFoldDB" id="A0A0L0TCT1"/>
<gene>
    <name evidence="2" type="ORF">AMAG_16986</name>
</gene>
<evidence type="ECO:0000313" key="3">
    <source>
        <dbReference type="Proteomes" id="UP000054350"/>
    </source>
</evidence>
<feature type="region of interest" description="Disordered" evidence="1">
    <location>
        <begin position="177"/>
        <end position="197"/>
    </location>
</feature>
<accession>A0A0L0TCT1</accession>
<proteinExistence type="predicted"/>
<sequence>MGAASVTTAWGCLRWSRRLSRWANGHDRQQQARDTRRAPRRPTCSNLRHATRPERRRDTMVGMHQVTRARARTSPGSNKVMMIDGDDGNGDIESLLVVGAAVVQHVRELRVAGRDSDVVGLLHARRTLVVGWLLGDLVQCTTRDVRAGSTRTATTVHTSRLLEAVHAMVQLDDLVRQSDGDDGDAQPDAMRSLPPTDDDWRAWCMSAPSAPADGAPGGGDGVVNDSDAAPVVDVNRTMASLASDQLPLTDAVWQRWASIDQDAWLAAVTALAQLVMHGTATKRHVSRAFSTHLISARRALARAAGASIPLALAPSLWPRLPSAIPLTLLLILLALDRAFDCVASHPPTASDRSRIITMLRLHTQPTPTTAASTTGTDLATGITRAHAPWPLILARTAHWLTSARAPSGLTTLATFYCAAPEPHVATALRTVFRTAISASADSDTAPIHPILAAGVLMLARVTRAEPAYAAWLAALVHRDAWSVLIPHAPTARRALKVLESLVPWDRAQILRVHARALTVGSAATASRTSNVAHVRPALRVYLNAITDRVGKVPPEDAVRVAGVVLGAYVPPRDPRAARARSAAEVGKLGAGGGKDAAKRVPAKLAQFLMVRVKWVITALLPALWRRAVEKGGEERVKVASLMADLVLCGKVPTAVFDQWVRVRDDDEEVGEEEGETAPGSQTDRTPTPVGSDAMDVDGPVGNDAVFVVPRIDLVVDREGVRVVADTTTAAPAVNAVADTWRRLTAVSTAPMTTTQLAHLARQFYETMTTGSCADVLVPVRVCASSTPVAVLPSLRARADQLNPFVPPLAALVLAWSLVPLAPFPDPTDVFMQALLLATISSTTAFPVLTTLPCGLTTSPIAPNAWPLPALHKLLASVSRSSGNNTATARAIRAVTTNLPPPTVDDAVYWCTTSSPSSSVLLTPPIRVAGSAADLVATCVAQPHAAVWIAASLVPTVTVTEGPVRAALNAFAGRQERGSRAARSGEVEEMDEAVAYIVRTHEREVDAGSWGTAARDQARAARVAARHRAVVGAPRA</sequence>
<feature type="compositionally biased region" description="Basic and acidic residues" evidence="1">
    <location>
        <begin position="24"/>
        <end position="37"/>
    </location>
</feature>
<keyword evidence="3" id="KW-1185">Reference proteome</keyword>
<organism evidence="2 3">
    <name type="scientific">Allomyces macrogynus (strain ATCC 38327)</name>
    <name type="common">Allomyces javanicus var. macrogynus</name>
    <dbReference type="NCBI Taxonomy" id="578462"/>
    <lineage>
        <taxon>Eukaryota</taxon>
        <taxon>Fungi</taxon>
        <taxon>Fungi incertae sedis</taxon>
        <taxon>Blastocladiomycota</taxon>
        <taxon>Blastocladiomycetes</taxon>
        <taxon>Blastocladiales</taxon>
        <taxon>Blastocladiaceae</taxon>
        <taxon>Allomyces</taxon>
    </lineage>
</organism>
<evidence type="ECO:0000256" key="1">
    <source>
        <dbReference type="SAM" id="MobiDB-lite"/>
    </source>
</evidence>
<name>A0A0L0TCT1_ALLM3</name>
<evidence type="ECO:0000313" key="2">
    <source>
        <dbReference type="EMBL" id="KNE72542.1"/>
    </source>
</evidence>
<dbReference type="Proteomes" id="UP000054350">
    <property type="component" value="Unassembled WGS sequence"/>
</dbReference>
<feature type="compositionally biased region" description="Acidic residues" evidence="1">
    <location>
        <begin position="665"/>
        <end position="675"/>
    </location>
</feature>
<reference evidence="2 3" key="1">
    <citation type="submission" date="2009-11" db="EMBL/GenBank/DDBJ databases">
        <title>Annotation of Allomyces macrogynus ATCC 38327.</title>
        <authorList>
            <consortium name="The Broad Institute Genome Sequencing Platform"/>
            <person name="Russ C."/>
            <person name="Cuomo C."/>
            <person name="Burger G."/>
            <person name="Gray M.W."/>
            <person name="Holland P.W.H."/>
            <person name="King N."/>
            <person name="Lang F.B.F."/>
            <person name="Roger A.J."/>
            <person name="Ruiz-Trillo I."/>
            <person name="Young S.K."/>
            <person name="Zeng Q."/>
            <person name="Gargeya S."/>
            <person name="Fitzgerald M."/>
            <person name="Haas B."/>
            <person name="Abouelleil A."/>
            <person name="Alvarado L."/>
            <person name="Arachchi H.M."/>
            <person name="Berlin A."/>
            <person name="Chapman S.B."/>
            <person name="Gearin G."/>
            <person name="Goldberg J."/>
            <person name="Griggs A."/>
            <person name="Gujja S."/>
            <person name="Hansen M."/>
            <person name="Heiman D."/>
            <person name="Howarth C."/>
            <person name="Larimer J."/>
            <person name="Lui A."/>
            <person name="MacDonald P.J.P."/>
            <person name="McCowen C."/>
            <person name="Montmayeur A."/>
            <person name="Murphy C."/>
            <person name="Neiman D."/>
            <person name="Pearson M."/>
            <person name="Priest M."/>
            <person name="Roberts A."/>
            <person name="Saif S."/>
            <person name="Shea T."/>
            <person name="Sisk P."/>
            <person name="Stolte C."/>
            <person name="Sykes S."/>
            <person name="Wortman J."/>
            <person name="Nusbaum C."/>
            <person name="Birren B."/>
        </authorList>
    </citation>
    <scope>NUCLEOTIDE SEQUENCE [LARGE SCALE GENOMIC DNA]</scope>
    <source>
        <strain evidence="2 3">ATCC 38327</strain>
    </source>
</reference>
<protein>
    <submittedName>
        <fullName evidence="2">Uncharacterized protein</fullName>
    </submittedName>
</protein>
<feature type="region of interest" description="Disordered" evidence="1">
    <location>
        <begin position="23"/>
        <end position="53"/>
    </location>
</feature>
<reference evidence="3" key="2">
    <citation type="submission" date="2009-11" db="EMBL/GenBank/DDBJ databases">
        <title>The Genome Sequence of Allomyces macrogynus strain ATCC 38327.</title>
        <authorList>
            <consortium name="The Broad Institute Genome Sequencing Platform"/>
            <person name="Russ C."/>
            <person name="Cuomo C."/>
            <person name="Shea T."/>
            <person name="Young S.K."/>
            <person name="Zeng Q."/>
            <person name="Koehrsen M."/>
            <person name="Haas B."/>
            <person name="Borodovsky M."/>
            <person name="Guigo R."/>
            <person name="Alvarado L."/>
            <person name="Berlin A."/>
            <person name="Borenstein D."/>
            <person name="Chen Z."/>
            <person name="Engels R."/>
            <person name="Freedman E."/>
            <person name="Gellesch M."/>
            <person name="Goldberg J."/>
            <person name="Griggs A."/>
            <person name="Gujja S."/>
            <person name="Heiman D."/>
            <person name="Hepburn T."/>
            <person name="Howarth C."/>
            <person name="Jen D."/>
            <person name="Larson L."/>
            <person name="Lewis B."/>
            <person name="Mehta T."/>
            <person name="Park D."/>
            <person name="Pearson M."/>
            <person name="Roberts A."/>
            <person name="Saif S."/>
            <person name="Shenoy N."/>
            <person name="Sisk P."/>
            <person name="Stolte C."/>
            <person name="Sykes S."/>
            <person name="Walk T."/>
            <person name="White J."/>
            <person name="Yandava C."/>
            <person name="Burger G."/>
            <person name="Gray M.W."/>
            <person name="Holland P.W.H."/>
            <person name="King N."/>
            <person name="Lang F.B.F."/>
            <person name="Roger A.J."/>
            <person name="Ruiz-Trillo I."/>
            <person name="Lander E."/>
            <person name="Nusbaum C."/>
        </authorList>
    </citation>
    <scope>NUCLEOTIDE SEQUENCE [LARGE SCALE GENOMIC DNA]</scope>
    <source>
        <strain evidence="3">ATCC 38327</strain>
    </source>
</reference>
<dbReference type="OrthoDB" id="5590664at2759"/>